<sequence>MKQRDWDKIHISTYRVPTRSKRGQNGLSGEIILGGFAA</sequence>
<accession>U4TPU4</accession>
<dbReference type="AlphaFoldDB" id="U4TPU4"/>
<organism evidence="1 2">
    <name type="scientific">Schleiferilactobacillus shenzhenensis LY-73</name>
    <dbReference type="NCBI Taxonomy" id="1231336"/>
    <lineage>
        <taxon>Bacteria</taxon>
        <taxon>Bacillati</taxon>
        <taxon>Bacillota</taxon>
        <taxon>Bacilli</taxon>
        <taxon>Lactobacillales</taxon>
        <taxon>Lactobacillaceae</taxon>
        <taxon>Schleiferilactobacillus</taxon>
    </lineage>
</organism>
<protein>
    <submittedName>
        <fullName evidence="1">Uncharacterized protein</fullName>
    </submittedName>
</protein>
<reference evidence="2" key="1">
    <citation type="journal article" date="2013" name="Genome Announc.">
        <title>Whole-Genome Sequencing of Lactobacillus shenzhenensis Strain LY-73T.</title>
        <authorList>
            <person name="Lin Z."/>
            <person name="Liu Z."/>
            <person name="Yang R."/>
            <person name="Zou Y."/>
            <person name="Wan D."/>
            <person name="Chen J."/>
            <person name="Guo M."/>
            <person name="Zhao J."/>
            <person name="Fang C."/>
            <person name="Yang R."/>
            <person name="Liu F."/>
        </authorList>
    </citation>
    <scope>NUCLEOTIDE SEQUENCE [LARGE SCALE GENOMIC DNA]</scope>
    <source>
        <strain evidence="2">LY-73</strain>
    </source>
</reference>
<gene>
    <name evidence="1" type="ORF">L248_1794</name>
</gene>
<proteinExistence type="predicted"/>
<name>U4TPU4_9LACO</name>
<dbReference type="HOGENOM" id="CLU_3329423_0_0_9"/>
<dbReference type="EMBL" id="KI271609">
    <property type="protein sequence ID" value="ERL63903.1"/>
    <property type="molecule type" value="Genomic_DNA"/>
</dbReference>
<evidence type="ECO:0000313" key="2">
    <source>
        <dbReference type="Proteomes" id="UP000030647"/>
    </source>
</evidence>
<dbReference type="Proteomes" id="UP000030647">
    <property type="component" value="Unassembled WGS sequence"/>
</dbReference>
<dbReference type="STRING" id="1231336.L248_1794"/>
<keyword evidence="2" id="KW-1185">Reference proteome</keyword>
<evidence type="ECO:0000313" key="1">
    <source>
        <dbReference type="EMBL" id="ERL63903.1"/>
    </source>
</evidence>